<dbReference type="FunFam" id="1.20.58.760:FF:000001">
    <property type="entry name" value="ATP-dependent zinc metalloprotease FtsH"/>
    <property type="match status" value="1"/>
</dbReference>
<dbReference type="GO" id="GO:0008270">
    <property type="term" value="F:zinc ion binding"/>
    <property type="evidence" value="ECO:0007669"/>
    <property type="project" value="UniProtKB-UniRule"/>
</dbReference>
<dbReference type="GO" id="GO:0005886">
    <property type="term" value="C:plasma membrane"/>
    <property type="evidence" value="ECO:0007669"/>
    <property type="project" value="UniProtKB-SubCell"/>
</dbReference>
<dbReference type="SUPFAM" id="SSF140990">
    <property type="entry name" value="FtsH protease domain-like"/>
    <property type="match status" value="1"/>
</dbReference>
<proteinExistence type="inferred from homology"/>
<keyword evidence="12 15" id="KW-0482">Metalloprotease</keyword>
<reference evidence="19" key="1">
    <citation type="submission" date="2021-01" db="EMBL/GenBank/DDBJ databases">
        <title>Whole genome shotgun sequence of Planotetraspora thailandica NBRC 104271.</title>
        <authorList>
            <person name="Komaki H."/>
            <person name="Tamura T."/>
        </authorList>
    </citation>
    <scope>NUCLEOTIDE SEQUENCE</scope>
    <source>
        <strain evidence="19">NBRC 104271</strain>
    </source>
</reference>
<dbReference type="FunFam" id="1.10.8.60:FF:000001">
    <property type="entry name" value="ATP-dependent zinc metalloprotease FtsH"/>
    <property type="match status" value="1"/>
</dbReference>
<comment type="cofactor">
    <cofactor evidence="15">
        <name>Zn(2+)</name>
        <dbReference type="ChEBI" id="CHEBI:29105"/>
    </cofactor>
    <text evidence="15">Binds 1 zinc ion per subunit.</text>
</comment>
<feature type="active site" evidence="15">
    <location>
        <position position="476"/>
    </location>
</feature>
<comment type="similarity">
    <text evidence="16">Belongs to the AAA ATPase family.</text>
</comment>
<dbReference type="GO" id="GO:0004222">
    <property type="term" value="F:metalloendopeptidase activity"/>
    <property type="evidence" value="ECO:0007669"/>
    <property type="project" value="InterPro"/>
</dbReference>
<dbReference type="SUPFAM" id="SSF52540">
    <property type="entry name" value="P-loop containing nucleoside triphosphate hydrolases"/>
    <property type="match status" value="1"/>
</dbReference>
<dbReference type="HAMAP" id="MF_01458">
    <property type="entry name" value="FtsH"/>
    <property type="match status" value="1"/>
</dbReference>
<dbReference type="GO" id="GO:0005524">
    <property type="term" value="F:ATP binding"/>
    <property type="evidence" value="ECO:0007669"/>
    <property type="project" value="UniProtKB-UniRule"/>
</dbReference>
<dbReference type="NCBIfam" id="TIGR01241">
    <property type="entry name" value="FtsH_fam"/>
    <property type="match status" value="1"/>
</dbReference>
<protein>
    <recommendedName>
        <fullName evidence="15">ATP-dependent zinc metalloprotease FtsH</fullName>
        <ecNumber evidence="15">3.4.24.-</ecNumber>
    </recommendedName>
</protein>
<keyword evidence="3 15" id="KW-1003">Cell membrane</keyword>
<dbReference type="InterPro" id="IPR000642">
    <property type="entry name" value="Peptidase_M41"/>
</dbReference>
<dbReference type="PANTHER" id="PTHR23076:SF97">
    <property type="entry name" value="ATP-DEPENDENT ZINC METALLOPROTEASE YME1L1"/>
    <property type="match status" value="1"/>
</dbReference>
<keyword evidence="10 15" id="KW-0067">ATP-binding</keyword>
<evidence type="ECO:0000256" key="4">
    <source>
        <dbReference type="ARBA" id="ARBA00022670"/>
    </source>
</evidence>
<evidence type="ECO:0000256" key="11">
    <source>
        <dbReference type="ARBA" id="ARBA00022989"/>
    </source>
</evidence>
<dbReference type="Pfam" id="PF06480">
    <property type="entry name" value="FtsH_ext"/>
    <property type="match status" value="1"/>
</dbReference>
<evidence type="ECO:0000256" key="6">
    <source>
        <dbReference type="ARBA" id="ARBA00022723"/>
    </source>
</evidence>
<evidence type="ECO:0000256" key="9">
    <source>
        <dbReference type="ARBA" id="ARBA00022833"/>
    </source>
</evidence>
<comment type="similarity">
    <text evidence="2 15">In the C-terminal section; belongs to the peptidase M41 family.</text>
</comment>
<evidence type="ECO:0000256" key="7">
    <source>
        <dbReference type="ARBA" id="ARBA00022741"/>
    </source>
</evidence>
<evidence type="ECO:0000313" key="20">
    <source>
        <dbReference type="Proteomes" id="UP000605992"/>
    </source>
</evidence>
<keyword evidence="4 15" id="KW-0645">Protease</keyword>
<comment type="caution">
    <text evidence="15">Lacks conserved residue(s) required for the propagation of feature annotation.</text>
</comment>
<dbReference type="InterPro" id="IPR011546">
    <property type="entry name" value="Pept_M41_FtsH_extracell"/>
</dbReference>
<dbReference type="InterPro" id="IPR003960">
    <property type="entry name" value="ATPase_AAA_CS"/>
</dbReference>
<gene>
    <name evidence="19" type="primary">ftsH_2</name>
    <name evidence="15" type="synonym">ftsH</name>
    <name evidence="19" type="ORF">Pth03_26230</name>
</gene>
<dbReference type="Gene3D" id="1.10.8.60">
    <property type="match status" value="1"/>
</dbReference>
<keyword evidence="7 15" id="KW-0547">Nucleotide-binding</keyword>
<evidence type="ECO:0000256" key="14">
    <source>
        <dbReference type="ARBA" id="ARBA00061570"/>
    </source>
</evidence>
<dbReference type="CDD" id="cd19501">
    <property type="entry name" value="RecA-like_FtsH"/>
    <property type="match status" value="1"/>
</dbReference>
<dbReference type="Pfam" id="PF17862">
    <property type="entry name" value="AAA_lid_3"/>
    <property type="match status" value="1"/>
</dbReference>
<comment type="similarity">
    <text evidence="14 15">In the central section; belongs to the AAA ATPase family.</text>
</comment>
<sequence>MPIDTPNNTRATDRPAQPPWRVEGAPPSPSDGSGPSPSNRRPAWLRFGWMLLLLLGLNWVVSSVLLAPPARTPVSYTFFLTQVKAVNVAEITSTGDTIEGAFTKKASYTPTGEKQAQQVDRFTTQRPSFADDNLFAMLQSNGVPVNANPPDAPPPLWQQILVGFGPTLLLVGLLFWVSRRMASGAGGLGGFGGFGRSRAKLYEPESGPRTTFADVAGIEEVEQEVTEIVDFLREPEKYRRLGAQVPHGVLLSGPPGTGKTLLARAVAGEAKVPFFSISASEFIEMIVGVGASRVRDLFDQAKKVAPSIVFIDELDAIGRARGGGQSLGGNDEREQTLNQILTEMDGFNGSEGVVVLAATNRAEILDAALLRPGRFDRRVTVSPPDLVGRRKILEVHTRGVPVAPGVGLEDLAAATPGMVGADLKNLVNEAALLAARRGHDVVQNNDFTDALEKIVLGTVRGIMLTPEEKARTAYHESGHALLGMLTPGADPVRKISIIPRGQALGVTFQSPATDRYGYSAQYLRGRIIGALGGRAAEEVVYGDMTTGAESDLDQVSNIARQMVGRWGMSEAIGPVTVLPPPGQESPLGLDGVAPATKELVDSEVRKIVEDCYAEAVRLLGEHREQLNRLAHRLLETETLDEDDAYAAAGIDRETAPGAVARGETGGAPAPGLPPEQAAASGIEDPAATPSGM</sequence>
<dbReference type="EC" id="3.4.24.-" evidence="15"/>
<dbReference type="Pfam" id="PF00004">
    <property type="entry name" value="AAA"/>
    <property type="match status" value="1"/>
</dbReference>
<name>A0A8J3UY76_9ACTN</name>
<dbReference type="GO" id="GO:0006508">
    <property type="term" value="P:proteolysis"/>
    <property type="evidence" value="ECO:0007669"/>
    <property type="project" value="UniProtKB-KW"/>
</dbReference>
<dbReference type="InterPro" id="IPR003959">
    <property type="entry name" value="ATPase_AAA_core"/>
</dbReference>
<evidence type="ECO:0000256" key="1">
    <source>
        <dbReference type="ARBA" id="ARBA00004370"/>
    </source>
</evidence>
<evidence type="ECO:0000256" key="10">
    <source>
        <dbReference type="ARBA" id="ARBA00022840"/>
    </source>
</evidence>
<dbReference type="InterPro" id="IPR041569">
    <property type="entry name" value="AAA_lid_3"/>
</dbReference>
<keyword evidence="6 15" id="KW-0479">Metal-binding</keyword>
<feature type="binding site" evidence="15">
    <location>
        <begin position="253"/>
        <end position="260"/>
    </location>
    <ligand>
        <name>ATP</name>
        <dbReference type="ChEBI" id="CHEBI:30616"/>
    </ligand>
</feature>
<dbReference type="PANTHER" id="PTHR23076">
    <property type="entry name" value="METALLOPROTEASE M41 FTSH"/>
    <property type="match status" value="1"/>
</dbReference>
<keyword evidence="20" id="KW-1185">Reference proteome</keyword>
<dbReference type="FunFam" id="3.40.50.300:FF:000001">
    <property type="entry name" value="ATP-dependent zinc metalloprotease FtsH"/>
    <property type="match status" value="1"/>
</dbReference>
<dbReference type="InterPro" id="IPR003593">
    <property type="entry name" value="AAA+_ATPase"/>
</dbReference>
<feature type="binding site" evidence="15">
    <location>
        <position position="479"/>
    </location>
    <ligand>
        <name>Zn(2+)</name>
        <dbReference type="ChEBI" id="CHEBI:29105"/>
        <note>catalytic</note>
    </ligand>
</feature>
<dbReference type="Gene3D" id="1.20.58.760">
    <property type="entry name" value="Peptidase M41"/>
    <property type="match status" value="1"/>
</dbReference>
<evidence type="ECO:0000256" key="13">
    <source>
        <dbReference type="ARBA" id="ARBA00023136"/>
    </source>
</evidence>
<dbReference type="RefSeq" id="WP_203944473.1">
    <property type="nucleotide sequence ID" value="NZ_BOOR01000016.1"/>
</dbReference>
<dbReference type="SMART" id="SM00382">
    <property type="entry name" value="AAA"/>
    <property type="match status" value="1"/>
</dbReference>
<keyword evidence="13 15" id="KW-0472">Membrane</keyword>
<dbReference type="GO" id="GO:0016887">
    <property type="term" value="F:ATP hydrolysis activity"/>
    <property type="evidence" value="ECO:0007669"/>
    <property type="project" value="UniProtKB-UniRule"/>
</dbReference>
<keyword evidence="9 15" id="KW-0862">Zinc</keyword>
<dbReference type="PROSITE" id="PS00674">
    <property type="entry name" value="AAA"/>
    <property type="match status" value="1"/>
</dbReference>
<evidence type="ECO:0000256" key="2">
    <source>
        <dbReference type="ARBA" id="ARBA00010044"/>
    </source>
</evidence>
<dbReference type="Pfam" id="PF01434">
    <property type="entry name" value="Peptidase_M41"/>
    <property type="match status" value="1"/>
</dbReference>
<evidence type="ECO:0000256" key="17">
    <source>
        <dbReference type="SAM" id="MobiDB-lite"/>
    </source>
</evidence>
<accession>A0A8J3UY76</accession>
<comment type="caution">
    <text evidence="19">The sequence shown here is derived from an EMBL/GenBank/DDBJ whole genome shotgun (WGS) entry which is preliminary data.</text>
</comment>
<dbReference type="GO" id="GO:0030163">
    <property type="term" value="P:protein catabolic process"/>
    <property type="evidence" value="ECO:0007669"/>
    <property type="project" value="UniProtKB-UniRule"/>
</dbReference>
<dbReference type="Gene3D" id="3.40.50.300">
    <property type="entry name" value="P-loop containing nucleotide triphosphate hydrolases"/>
    <property type="match status" value="1"/>
</dbReference>
<feature type="region of interest" description="Disordered" evidence="17">
    <location>
        <begin position="654"/>
        <end position="692"/>
    </location>
</feature>
<keyword evidence="11 15" id="KW-1133">Transmembrane helix</keyword>
<dbReference type="GO" id="GO:0004176">
    <property type="term" value="F:ATP-dependent peptidase activity"/>
    <property type="evidence" value="ECO:0007669"/>
    <property type="project" value="InterPro"/>
</dbReference>
<dbReference type="InterPro" id="IPR005936">
    <property type="entry name" value="FtsH"/>
</dbReference>
<evidence type="ECO:0000313" key="19">
    <source>
        <dbReference type="EMBL" id="GII54234.1"/>
    </source>
</evidence>
<feature type="domain" description="AAA+ ATPase" evidence="18">
    <location>
        <begin position="245"/>
        <end position="385"/>
    </location>
</feature>
<dbReference type="EMBL" id="BOOR01000016">
    <property type="protein sequence ID" value="GII54234.1"/>
    <property type="molecule type" value="Genomic_DNA"/>
</dbReference>
<keyword evidence="8 15" id="KW-0378">Hydrolase</keyword>
<feature type="binding site" evidence="15">
    <location>
        <position position="551"/>
    </location>
    <ligand>
        <name>Zn(2+)</name>
        <dbReference type="ChEBI" id="CHEBI:29105"/>
        <note>catalytic</note>
    </ligand>
</feature>
<dbReference type="AlphaFoldDB" id="A0A8J3UY76"/>
<evidence type="ECO:0000256" key="8">
    <source>
        <dbReference type="ARBA" id="ARBA00022801"/>
    </source>
</evidence>
<organism evidence="19 20">
    <name type="scientific">Planotetraspora thailandica</name>
    <dbReference type="NCBI Taxonomy" id="487172"/>
    <lineage>
        <taxon>Bacteria</taxon>
        <taxon>Bacillati</taxon>
        <taxon>Actinomycetota</taxon>
        <taxon>Actinomycetes</taxon>
        <taxon>Streptosporangiales</taxon>
        <taxon>Streptosporangiaceae</taxon>
        <taxon>Planotetraspora</taxon>
    </lineage>
</organism>
<keyword evidence="5 15" id="KW-0812">Transmembrane</keyword>
<comment type="function">
    <text evidence="15">Acts as a processive, ATP-dependent zinc metallopeptidase for both cytoplasmic and membrane proteins. Plays a role in the quality control of integral membrane proteins.</text>
</comment>
<feature type="binding site" evidence="15">
    <location>
        <position position="475"/>
    </location>
    <ligand>
        <name>Zn(2+)</name>
        <dbReference type="ChEBI" id="CHEBI:29105"/>
        <note>catalytic</note>
    </ligand>
</feature>
<comment type="subcellular location">
    <subcellularLocation>
        <location evidence="15">Cell membrane</location>
        <topology evidence="15">Multi-pass membrane protein</topology>
        <orientation evidence="15">Cytoplasmic side</orientation>
    </subcellularLocation>
    <subcellularLocation>
        <location evidence="1">Membrane</location>
    </subcellularLocation>
</comment>
<comment type="subunit">
    <text evidence="15">Homohexamer.</text>
</comment>
<evidence type="ECO:0000256" key="16">
    <source>
        <dbReference type="RuleBase" id="RU003651"/>
    </source>
</evidence>
<evidence type="ECO:0000256" key="3">
    <source>
        <dbReference type="ARBA" id="ARBA00022475"/>
    </source>
</evidence>
<evidence type="ECO:0000256" key="12">
    <source>
        <dbReference type="ARBA" id="ARBA00023049"/>
    </source>
</evidence>
<dbReference type="InterPro" id="IPR027417">
    <property type="entry name" value="P-loop_NTPase"/>
</dbReference>
<feature type="compositionally biased region" description="Polar residues" evidence="17">
    <location>
        <begin position="1"/>
        <end position="10"/>
    </location>
</feature>
<feature type="transmembrane region" description="Helical" evidence="15">
    <location>
        <begin position="47"/>
        <end position="67"/>
    </location>
</feature>
<dbReference type="Proteomes" id="UP000605992">
    <property type="component" value="Unassembled WGS sequence"/>
</dbReference>
<dbReference type="Gene3D" id="3.30.720.210">
    <property type="match status" value="1"/>
</dbReference>
<evidence type="ECO:0000256" key="15">
    <source>
        <dbReference type="HAMAP-Rule" id="MF_01458"/>
    </source>
</evidence>
<evidence type="ECO:0000259" key="18">
    <source>
        <dbReference type="SMART" id="SM00382"/>
    </source>
</evidence>
<dbReference type="InterPro" id="IPR037219">
    <property type="entry name" value="Peptidase_M41-like"/>
</dbReference>
<evidence type="ECO:0000256" key="5">
    <source>
        <dbReference type="ARBA" id="ARBA00022692"/>
    </source>
</evidence>
<feature type="region of interest" description="Disordered" evidence="17">
    <location>
        <begin position="1"/>
        <end position="39"/>
    </location>
</feature>